<dbReference type="InterPro" id="IPR010522">
    <property type="entry name" value="RepC_bac"/>
</dbReference>
<sequence>MATLVEHRGGDVDHARHDPALALVSLFRPVCRGRRPGGLTIEHEHNGLRLKFNIWQALDSRDQSVLLGAIGLAGMLAAVGETNGLGAEVEHPRGQQLWLDLKPEESAVMDKAIVVKTTRYALLQAAGMDDQGKSYDRLEDCLERLSMVGCRARKDGYDWSMRLLSYAETPEGQIHIALNPRFAEALSGHHVHVSLIERRELHSDTAQLTHAWLSAWLRQGNSNSIRLDRLAEKVWGPPSKAAATNRKRRERIGKALNEISKLHGWNVKIEGRGAAAKVTIKRPLLIEQS</sequence>
<protein>
    <submittedName>
        <fullName evidence="1">RepC-like</fullName>
    </submittedName>
</protein>
<dbReference type="AlphaFoldDB" id="A0A8F5Z8Y8"/>
<geneLocation type="plasmid" evidence="1">
    <name>pKPC-LB887</name>
</geneLocation>
<dbReference type="RefSeq" id="WP_161623023.1">
    <property type="nucleotide sequence ID" value="NZ_JABTXW010000174.1"/>
</dbReference>
<dbReference type="EMBL" id="MT569433">
    <property type="protein sequence ID" value="QXO85659.1"/>
    <property type="molecule type" value="Genomic_DNA"/>
</dbReference>
<proteinExistence type="predicted"/>
<organism evidence="1">
    <name type="scientific">Citrobacter werkmanii</name>
    <dbReference type="NCBI Taxonomy" id="67827"/>
    <lineage>
        <taxon>Bacteria</taxon>
        <taxon>Pseudomonadati</taxon>
        <taxon>Pseudomonadota</taxon>
        <taxon>Gammaproteobacteria</taxon>
        <taxon>Enterobacterales</taxon>
        <taxon>Enterobacteriaceae</taxon>
        <taxon>Citrobacter</taxon>
        <taxon>Citrobacter freundii complex</taxon>
    </lineage>
</organism>
<accession>A0A8F5Z8Y8</accession>
<reference evidence="1" key="1">
    <citation type="submission" date="2020-06" db="EMBL/GenBank/DDBJ databases">
        <title>IncQ plasmid harboring blaKPC-2 in a new non-Tn4401 element in Citrobacter werkmanii from recreational coastal water.</title>
        <authorList>
            <person name="Campana E.H."/>
            <person name="Kraychete G.B."/>
            <person name="Montezzi L.F."/>
            <person name="Xavier D.E."/>
            <person name="Picao R.C."/>
        </authorList>
    </citation>
    <scope>NUCLEOTIDE SEQUENCE</scope>
    <source>
        <plasmid evidence="1">pKPC-LB887</plasmid>
    </source>
</reference>
<name>A0A8F5Z8Y8_9ENTR</name>
<dbReference type="Pfam" id="PF06504">
    <property type="entry name" value="RepC"/>
    <property type="match status" value="1"/>
</dbReference>
<keyword evidence="1" id="KW-0614">Plasmid</keyword>
<evidence type="ECO:0000313" key="1">
    <source>
        <dbReference type="EMBL" id="QXO85659.1"/>
    </source>
</evidence>